<feature type="compositionally biased region" description="Low complexity" evidence="1">
    <location>
        <begin position="516"/>
        <end position="526"/>
    </location>
</feature>
<evidence type="ECO:0008006" key="4">
    <source>
        <dbReference type="Google" id="ProtNLM"/>
    </source>
</evidence>
<proteinExistence type="predicted"/>
<feature type="compositionally biased region" description="Polar residues" evidence="1">
    <location>
        <begin position="298"/>
        <end position="314"/>
    </location>
</feature>
<dbReference type="AlphaFoldDB" id="A0A9P5YJC1"/>
<feature type="compositionally biased region" description="Polar residues" evidence="1">
    <location>
        <begin position="324"/>
        <end position="337"/>
    </location>
</feature>
<gene>
    <name evidence="2" type="ORF">BDZ94DRAFT_1303627</name>
</gene>
<dbReference type="Proteomes" id="UP000807353">
    <property type="component" value="Unassembled WGS sequence"/>
</dbReference>
<feature type="region of interest" description="Disordered" evidence="1">
    <location>
        <begin position="324"/>
        <end position="344"/>
    </location>
</feature>
<dbReference type="OrthoDB" id="6375767at2759"/>
<comment type="caution">
    <text evidence="2">The sequence shown here is derived from an EMBL/GenBank/DDBJ whole genome shotgun (WGS) entry which is preliminary data.</text>
</comment>
<feature type="region of interest" description="Disordered" evidence="1">
    <location>
        <begin position="401"/>
        <end position="449"/>
    </location>
</feature>
<feature type="region of interest" description="Disordered" evidence="1">
    <location>
        <begin position="487"/>
        <end position="548"/>
    </location>
</feature>
<protein>
    <recommendedName>
        <fullName evidence="4">Gelsolin</fullName>
    </recommendedName>
</protein>
<feature type="region of interest" description="Disordered" evidence="1">
    <location>
        <begin position="62"/>
        <end position="125"/>
    </location>
</feature>
<dbReference type="InterPro" id="IPR029006">
    <property type="entry name" value="ADF-H/Gelsolin-like_dom_sf"/>
</dbReference>
<evidence type="ECO:0000256" key="1">
    <source>
        <dbReference type="SAM" id="MobiDB-lite"/>
    </source>
</evidence>
<organism evidence="2 3">
    <name type="scientific">Collybia nuda</name>
    <dbReference type="NCBI Taxonomy" id="64659"/>
    <lineage>
        <taxon>Eukaryota</taxon>
        <taxon>Fungi</taxon>
        <taxon>Dikarya</taxon>
        <taxon>Basidiomycota</taxon>
        <taxon>Agaricomycotina</taxon>
        <taxon>Agaricomycetes</taxon>
        <taxon>Agaricomycetidae</taxon>
        <taxon>Agaricales</taxon>
        <taxon>Tricholomatineae</taxon>
        <taxon>Clitocybaceae</taxon>
        <taxon>Collybia</taxon>
    </lineage>
</organism>
<name>A0A9P5YJC1_9AGAR</name>
<feature type="compositionally biased region" description="Basic residues" evidence="1">
    <location>
        <begin position="531"/>
        <end position="542"/>
    </location>
</feature>
<feature type="region of interest" description="Disordered" evidence="1">
    <location>
        <begin position="139"/>
        <end position="201"/>
    </location>
</feature>
<feature type="compositionally biased region" description="Polar residues" evidence="1">
    <location>
        <begin position="85"/>
        <end position="98"/>
    </location>
</feature>
<accession>A0A9P5YJC1</accession>
<keyword evidence="3" id="KW-1185">Reference proteome</keyword>
<feature type="compositionally biased region" description="Polar residues" evidence="1">
    <location>
        <begin position="218"/>
        <end position="227"/>
    </location>
</feature>
<dbReference type="Gene3D" id="3.40.20.10">
    <property type="entry name" value="Severin"/>
    <property type="match status" value="1"/>
</dbReference>
<evidence type="ECO:0000313" key="2">
    <source>
        <dbReference type="EMBL" id="KAF9469993.1"/>
    </source>
</evidence>
<dbReference type="SUPFAM" id="SSF55753">
    <property type="entry name" value="Actin depolymerizing proteins"/>
    <property type="match status" value="1"/>
</dbReference>
<feature type="region of interest" description="Disordered" evidence="1">
    <location>
        <begin position="218"/>
        <end position="278"/>
    </location>
</feature>
<reference evidence="2" key="1">
    <citation type="submission" date="2020-11" db="EMBL/GenBank/DDBJ databases">
        <authorList>
            <consortium name="DOE Joint Genome Institute"/>
            <person name="Ahrendt S."/>
            <person name="Riley R."/>
            <person name="Andreopoulos W."/>
            <person name="Labutti K."/>
            <person name="Pangilinan J."/>
            <person name="Ruiz-Duenas F.J."/>
            <person name="Barrasa J.M."/>
            <person name="Sanchez-Garcia M."/>
            <person name="Camarero S."/>
            <person name="Miyauchi S."/>
            <person name="Serrano A."/>
            <person name="Linde D."/>
            <person name="Babiker R."/>
            <person name="Drula E."/>
            <person name="Ayuso-Fernandez I."/>
            <person name="Pacheco R."/>
            <person name="Padilla G."/>
            <person name="Ferreira P."/>
            <person name="Barriuso J."/>
            <person name="Kellner H."/>
            <person name="Castanera R."/>
            <person name="Alfaro M."/>
            <person name="Ramirez L."/>
            <person name="Pisabarro A.G."/>
            <person name="Kuo A."/>
            <person name="Tritt A."/>
            <person name="Lipzen A."/>
            <person name="He G."/>
            <person name="Yan M."/>
            <person name="Ng V."/>
            <person name="Cullen D."/>
            <person name="Martin F."/>
            <person name="Rosso M.-N."/>
            <person name="Henrissat B."/>
            <person name="Hibbett D."/>
            <person name="Martinez A.T."/>
            <person name="Grigoriev I.V."/>
        </authorList>
    </citation>
    <scope>NUCLEOTIDE SEQUENCE</scope>
    <source>
        <strain evidence="2">CBS 247.69</strain>
    </source>
</reference>
<evidence type="ECO:0000313" key="3">
    <source>
        <dbReference type="Proteomes" id="UP000807353"/>
    </source>
</evidence>
<sequence>MYSHPGSSKQGTYDVPNLKPEAGLAEWTSKIKAMQRQVDADEEAEQKRLEEEIATARLARSRRNQGVGYGGRANNVGVSIPKDYPSSSGVGTSGIIHTTTERRDKQGNIPGSPPAGGPSTKAPVSSVSLASLIGGRVAGPKLSRQTSQQPGHDISLFQRPDSHSGFGKGRVAMPGMDQHDTKVTESDQGGSGAHKQDRSEHIHSFQTINATFTEAVTNQPQGHTSQRPDFLDSTITLPPVQPSARSVEKSLMYRRPEKPSTTNTFDSKQDHDTPAHNLNVPFSKVVTQFDSSRRFSDGISSTIPRGPPVTTNSLARPISPRTRVSLSLPQSPTSQIPSPAFIRHPLQKDPTPSISRLQGRGFVQNMVKVSTQLESPPAPSGRISGNGLASGLRRASVLDRWPKNDPPQMLPPLSLGTGPIRGPFTADSKVGNPEHLPTSSNKPLKPATSFPALRPVRADAAIPIQSYNKQDGLGSATTLLVYKPKLTTPSQSTDADELGFQRKVPGPVTAKNGREPLSPSGSPLSHLTKDRARKPRKARHSGSKLPIETPGLIQPLELRSNVQLPPTLPHSSVSNDAQQIPSVIPTIPNIVSSISNATPIPTQVLSLPDAPEGRSFPPPQTENTLAPTTTDPLITTLHEAKEENRILSPQSSKYSRIPSSGNRATVMDVAQALYDQSSQQTMNSTEKINGTGSNSKLLRPMNLSQLVIFPPINTNEEKHKSSYEKYSSIILPPLKEETTPLPSPAGTLTHAPASIRGQHFVNSFPQAVSSPIPHEHPQIGTYQFQSFDEYTRCPDFPSDDFTALQMASIDIILNSYQPLVTCSPVTQNISVDVMIITGNIATSLSREESIFYDTELLVIIDRSKSLESGLVSTVMWAWYGKRCTLGEREKRKLQELARRYGITAVRIISVSPIVRISYYAMKRVVPQDSEQPDLVHALGGRLGTRTHWTPENTAMHLIRSKGGVLFINEHDLDIRYLCSAFSYCLSILDTLYVWYGRGSTLQEQKAALDYARSLKPDSPTIELSEDEIDDDEMFWLILGNREYANADYWKWRKSSLVIDPHIWRVNATPDVPILPVNSFSEEREICSSVYIIDCIWELYILVGRDARNQKHSIMLALKITSELSLRVAPERPFTPTVHILLLPTQLPRDLRANLRGLNEQSLDNGSDIPNHMNLLSFMEASTYVQSTTWNQVVSQGHPILPLDVLP</sequence>
<feature type="region of interest" description="Disordered" evidence="1">
    <location>
        <begin position="297"/>
        <end position="316"/>
    </location>
</feature>
<dbReference type="EMBL" id="MU150229">
    <property type="protein sequence ID" value="KAF9469993.1"/>
    <property type="molecule type" value="Genomic_DNA"/>
</dbReference>